<feature type="compositionally biased region" description="Acidic residues" evidence="8">
    <location>
        <begin position="392"/>
        <end position="416"/>
    </location>
</feature>
<organism evidence="9 10">
    <name type="scientific">Henningerozyma blattae (strain ATCC 34711 / CBS 6284 / DSM 70876 / NBRC 10599 / NRRL Y-10934 / UCD 77-7)</name>
    <name type="common">Yeast</name>
    <name type="synonym">Tetrapisispora blattae</name>
    <dbReference type="NCBI Taxonomy" id="1071380"/>
    <lineage>
        <taxon>Eukaryota</taxon>
        <taxon>Fungi</taxon>
        <taxon>Dikarya</taxon>
        <taxon>Ascomycota</taxon>
        <taxon>Saccharomycotina</taxon>
        <taxon>Saccharomycetes</taxon>
        <taxon>Saccharomycetales</taxon>
        <taxon>Saccharomycetaceae</taxon>
        <taxon>Henningerozyma</taxon>
    </lineage>
</organism>
<dbReference type="OMA" id="QAIHPTE"/>
<dbReference type="AlphaFoldDB" id="I2H636"/>
<feature type="compositionally biased region" description="Basic residues" evidence="8">
    <location>
        <begin position="492"/>
        <end position="509"/>
    </location>
</feature>
<dbReference type="STRING" id="1071380.I2H636"/>
<keyword evidence="10" id="KW-1185">Reference proteome</keyword>
<name>I2H636_HENB6</name>
<keyword evidence="3" id="KW-0853">WD repeat</keyword>
<keyword evidence="5" id="KW-0539">Nucleus</keyword>
<dbReference type="HOGENOM" id="CLU_035623_0_0_1"/>
<evidence type="ECO:0000256" key="3">
    <source>
        <dbReference type="ARBA" id="ARBA00022574"/>
    </source>
</evidence>
<protein>
    <recommendedName>
        <fullName evidence="6">WD repeat-containing protein JIP5</fullName>
    </recommendedName>
    <alternativeName>
        <fullName evidence="7">WD repeat-containing protein jip5</fullName>
    </alternativeName>
</protein>
<evidence type="ECO:0000256" key="1">
    <source>
        <dbReference type="ARBA" id="ARBA00004604"/>
    </source>
</evidence>
<proteinExistence type="inferred from homology"/>
<evidence type="ECO:0000313" key="9">
    <source>
        <dbReference type="EMBL" id="CCH61838.1"/>
    </source>
</evidence>
<dbReference type="RefSeq" id="XP_004181357.1">
    <property type="nucleotide sequence ID" value="XM_004181309.1"/>
</dbReference>
<dbReference type="Gene3D" id="2.130.10.10">
    <property type="entry name" value="YVTN repeat-like/Quinoprotein amine dehydrogenase"/>
    <property type="match status" value="2"/>
</dbReference>
<dbReference type="SUPFAM" id="SSF50978">
    <property type="entry name" value="WD40 repeat-like"/>
    <property type="match status" value="1"/>
</dbReference>
<sequence>MASKKKSKSKKQAASTLESNEFPILELIYKEHLFQLLCHPEKPIILSGLSSGHIYCHEYDPIQLAETLLKNKNTLSKAGKSLSNQQLWTTINVEEDTDRNDFPAVKLLWKTRRHKGSVRAMAIDPEGEFFYSVGTDNILKKSVVETGKVIKKVSFPTQKSKFTKMLKSDTHPVLIIGDEDGTVHVLDSDNLQFKNKLTKVHNGDDAINDIFPFYKRSVHKYISLGQTTLGYWDCRESNESDFSIPEDDTETKRKVLLSDDQEDEILCGTFVDPEVADTVVCGMGEGILTVWKPNKNDLEDQLTRVKIAKNESIDCIVPTLQDDDCIWCGCSNGKLYKVDVKKGKIVEVKIHSELDEVEFIDLDYGYRLVSGGMESIKVWNFSSNGENVSNNENDDDLSSAEDSEAISDFEDSDDSIDPSSSKNSTFDSSELDDDQLKTEAVNEKETDDSSESISDSDDSDDENQVGMTKEQLIAELDKDIFGNDSDDDVRQNKKRKKETNKKLTKKQKKAKSDSTKQLQNHSNGIRKFEGL</sequence>
<dbReference type="GO" id="GO:0042273">
    <property type="term" value="P:ribosomal large subunit biogenesis"/>
    <property type="evidence" value="ECO:0007669"/>
    <property type="project" value="EnsemblFungi"/>
</dbReference>
<feature type="compositionally biased region" description="Basic and acidic residues" evidence="8">
    <location>
        <begin position="434"/>
        <end position="444"/>
    </location>
</feature>
<dbReference type="GO" id="GO:0045943">
    <property type="term" value="P:positive regulation of transcription by RNA polymerase I"/>
    <property type="evidence" value="ECO:0007669"/>
    <property type="project" value="TreeGrafter"/>
</dbReference>
<dbReference type="OrthoDB" id="2288928at2759"/>
<dbReference type="Proteomes" id="UP000002866">
    <property type="component" value="Chromosome 6"/>
</dbReference>
<comment type="similarity">
    <text evidence="2">Belongs to the WD repeat WDR55 family.</text>
</comment>
<dbReference type="InParanoid" id="I2H636"/>
<evidence type="ECO:0000256" key="6">
    <source>
        <dbReference type="ARBA" id="ARBA00039238"/>
    </source>
</evidence>
<dbReference type="InterPro" id="IPR036322">
    <property type="entry name" value="WD40_repeat_dom_sf"/>
</dbReference>
<reference evidence="9 10" key="1">
    <citation type="journal article" date="2011" name="Proc. Natl. Acad. Sci. U.S.A.">
        <title>Evolutionary erosion of yeast sex chromosomes by mating-type switching accidents.</title>
        <authorList>
            <person name="Gordon J.L."/>
            <person name="Armisen D."/>
            <person name="Proux-Wera E."/>
            <person name="Oheigeartaigh S.S."/>
            <person name="Byrne K.P."/>
            <person name="Wolfe K.H."/>
        </authorList>
    </citation>
    <scope>NUCLEOTIDE SEQUENCE [LARGE SCALE GENOMIC DNA]</scope>
    <source>
        <strain evidence="10">ATCC 34711 / CBS 6284 / DSM 70876 / NBRC 10599 / NRRL Y-10934 / UCD 77-7</strain>
    </source>
</reference>
<dbReference type="InterPro" id="IPR015943">
    <property type="entry name" value="WD40/YVTN_repeat-like_dom_sf"/>
</dbReference>
<evidence type="ECO:0000313" key="10">
    <source>
        <dbReference type="Proteomes" id="UP000002866"/>
    </source>
</evidence>
<dbReference type="GO" id="GO:0006364">
    <property type="term" value="P:rRNA processing"/>
    <property type="evidence" value="ECO:0007669"/>
    <property type="project" value="TreeGrafter"/>
</dbReference>
<evidence type="ECO:0000256" key="4">
    <source>
        <dbReference type="ARBA" id="ARBA00022737"/>
    </source>
</evidence>
<evidence type="ECO:0000256" key="2">
    <source>
        <dbReference type="ARBA" id="ARBA00007625"/>
    </source>
</evidence>
<accession>I2H636</accession>
<dbReference type="eggNOG" id="KOG2444">
    <property type="taxonomic scope" value="Eukaryota"/>
</dbReference>
<dbReference type="EMBL" id="HE806321">
    <property type="protein sequence ID" value="CCH61838.1"/>
    <property type="molecule type" value="Genomic_DNA"/>
</dbReference>
<dbReference type="PANTHER" id="PTHR19924">
    <property type="entry name" value="UTP15 U3 SMALL NUCLEOLAR RNA-ASSOCIATED PROTEIN 15 FAMILY MEMBER"/>
    <property type="match status" value="1"/>
</dbReference>
<dbReference type="KEGG" id="tbl:TBLA_0F02990"/>
<evidence type="ECO:0000256" key="5">
    <source>
        <dbReference type="ARBA" id="ARBA00023242"/>
    </source>
</evidence>
<dbReference type="FunCoup" id="I2H636">
    <property type="interactions" value="131"/>
</dbReference>
<gene>
    <name evidence="9" type="primary">TBLA0F02990</name>
    <name evidence="9" type="ORF">TBLA_0F02990</name>
</gene>
<dbReference type="PANTHER" id="PTHR19924:SF31">
    <property type="entry name" value="WD REPEAT-CONTAINING PROTEIN JIP5"/>
    <property type="match status" value="1"/>
</dbReference>
<dbReference type="GeneID" id="14496947"/>
<evidence type="ECO:0000256" key="8">
    <source>
        <dbReference type="SAM" id="MobiDB-lite"/>
    </source>
</evidence>
<keyword evidence="4" id="KW-0677">Repeat</keyword>
<feature type="region of interest" description="Disordered" evidence="8">
    <location>
        <begin position="384"/>
        <end position="531"/>
    </location>
</feature>
<evidence type="ECO:0000256" key="7">
    <source>
        <dbReference type="ARBA" id="ARBA00039514"/>
    </source>
</evidence>
<dbReference type="GO" id="GO:0005730">
    <property type="term" value="C:nucleolus"/>
    <property type="evidence" value="ECO:0007669"/>
    <property type="project" value="UniProtKB-SubCell"/>
</dbReference>
<feature type="compositionally biased region" description="Acidic residues" evidence="8">
    <location>
        <begin position="445"/>
        <end position="463"/>
    </location>
</feature>
<comment type="subcellular location">
    <subcellularLocation>
        <location evidence="1">Nucleus</location>
        <location evidence="1">Nucleolus</location>
    </subcellularLocation>
</comment>